<dbReference type="PANTHER" id="PTHR33240:SF17">
    <property type="entry name" value="EUKARYOTIC PEPTIDE CHAIN RELEASE FACTOR GTP-BINDING SUBUNIT-LIKE"/>
    <property type="match status" value="1"/>
</dbReference>
<reference evidence="1 2" key="1">
    <citation type="journal article" date="2006" name="Science">
        <title>The genome of black cottonwood, Populus trichocarpa (Torr. &amp; Gray).</title>
        <authorList>
            <person name="Tuskan G.A."/>
            <person name="Difazio S."/>
            <person name="Jansson S."/>
            <person name="Bohlmann J."/>
            <person name="Grigoriev I."/>
            <person name="Hellsten U."/>
            <person name="Putnam N."/>
            <person name="Ralph S."/>
            <person name="Rombauts S."/>
            <person name="Salamov A."/>
            <person name="Schein J."/>
            <person name="Sterck L."/>
            <person name="Aerts A."/>
            <person name="Bhalerao R.R."/>
            <person name="Bhalerao R.P."/>
            <person name="Blaudez D."/>
            <person name="Boerjan W."/>
            <person name="Brun A."/>
            <person name="Brunner A."/>
            <person name="Busov V."/>
            <person name="Campbell M."/>
            <person name="Carlson J."/>
            <person name="Chalot M."/>
            <person name="Chapman J."/>
            <person name="Chen G.L."/>
            <person name="Cooper D."/>
            <person name="Coutinho P.M."/>
            <person name="Couturier J."/>
            <person name="Covert S."/>
            <person name="Cronk Q."/>
            <person name="Cunningham R."/>
            <person name="Davis J."/>
            <person name="Degroeve S."/>
            <person name="Dejardin A."/>
            <person name="Depamphilis C."/>
            <person name="Detter J."/>
            <person name="Dirks B."/>
            <person name="Dubchak I."/>
            <person name="Duplessis S."/>
            <person name="Ehlting J."/>
            <person name="Ellis B."/>
            <person name="Gendler K."/>
            <person name="Goodstein D."/>
            <person name="Gribskov M."/>
            <person name="Grimwood J."/>
            <person name="Groover A."/>
            <person name="Gunter L."/>
            <person name="Hamberger B."/>
            <person name="Heinze B."/>
            <person name="Helariutta Y."/>
            <person name="Henrissat B."/>
            <person name="Holligan D."/>
            <person name="Holt R."/>
            <person name="Huang W."/>
            <person name="Islam-Faridi N."/>
            <person name="Jones S."/>
            <person name="Jones-Rhoades M."/>
            <person name="Jorgensen R."/>
            <person name="Joshi C."/>
            <person name="Kangasjarvi J."/>
            <person name="Karlsson J."/>
            <person name="Kelleher C."/>
            <person name="Kirkpatrick R."/>
            <person name="Kirst M."/>
            <person name="Kohler A."/>
            <person name="Kalluri U."/>
            <person name="Larimer F."/>
            <person name="Leebens-Mack J."/>
            <person name="Leple J.C."/>
            <person name="Locascio P."/>
            <person name="Lou Y."/>
            <person name="Lucas S."/>
            <person name="Martin F."/>
            <person name="Montanini B."/>
            <person name="Napoli C."/>
            <person name="Nelson D.R."/>
            <person name="Nelson C."/>
            <person name="Nieminen K."/>
            <person name="Nilsson O."/>
            <person name="Pereda V."/>
            <person name="Peter G."/>
            <person name="Philippe R."/>
            <person name="Pilate G."/>
            <person name="Poliakov A."/>
            <person name="Razumovskaya J."/>
            <person name="Richardson P."/>
            <person name="Rinaldi C."/>
            <person name="Ritland K."/>
            <person name="Rouze P."/>
            <person name="Ryaboy D."/>
            <person name="Schmutz J."/>
            <person name="Schrader J."/>
            <person name="Segerman B."/>
            <person name="Shin H."/>
            <person name="Siddiqui A."/>
            <person name="Sterky F."/>
            <person name="Terry A."/>
            <person name="Tsai C.J."/>
            <person name="Uberbacher E."/>
            <person name="Unneberg P."/>
            <person name="Vahala J."/>
            <person name="Wall K."/>
            <person name="Wessler S."/>
            <person name="Yang G."/>
            <person name="Yin T."/>
            <person name="Douglas C."/>
            <person name="Marra M."/>
            <person name="Sandberg G."/>
            <person name="Van de Peer Y."/>
            <person name="Rokhsar D."/>
        </authorList>
    </citation>
    <scope>NUCLEOTIDE SEQUENCE [LARGE SCALE GENOMIC DNA]</scope>
    <source>
        <strain evidence="2">cv. Nisqually</strain>
    </source>
</reference>
<accession>A0A3N7FWC1</accession>
<dbReference type="AlphaFoldDB" id="A0A3N7FWC1"/>
<dbReference type="EMBL" id="CM009302">
    <property type="protein sequence ID" value="RQO99297.1"/>
    <property type="molecule type" value="Genomic_DNA"/>
</dbReference>
<dbReference type="Proteomes" id="UP000006729">
    <property type="component" value="Chromosome 13"/>
</dbReference>
<proteinExistence type="predicted"/>
<dbReference type="InParanoid" id="A0A3N7FWC1"/>
<keyword evidence="2" id="KW-1185">Reference proteome</keyword>
<name>A0A3N7FWC1_POPTR</name>
<evidence type="ECO:0000313" key="2">
    <source>
        <dbReference type="Proteomes" id="UP000006729"/>
    </source>
</evidence>
<protein>
    <submittedName>
        <fullName evidence="1">Uncharacterized protein</fullName>
    </submittedName>
</protein>
<sequence>MWHEPIIFTSVDGKGVTFPYEDALVISTFLANHHIHRVLVDDDSVVNILYSYTVAQIGIDPLRLTPVKTPLIGIVGTDILIKGALEILITICTFLKCLSL</sequence>
<dbReference type="PANTHER" id="PTHR33240">
    <property type="entry name" value="OS08G0508500 PROTEIN"/>
    <property type="match status" value="1"/>
</dbReference>
<gene>
    <name evidence="1" type="ORF">POPTR_013G110850</name>
</gene>
<organism evidence="1 2">
    <name type="scientific">Populus trichocarpa</name>
    <name type="common">Western balsam poplar</name>
    <name type="synonym">Populus balsamifera subsp. trichocarpa</name>
    <dbReference type="NCBI Taxonomy" id="3694"/>
    <lineage>
        <taxon>Eukaryota</taxon>
        <taxon>Viridiplantae</taxon>
        <taxon>Streptophyta</taxon>
        <taxon>Embryophyta</taxon>
        <taxon>Tracheophyta</taxon>
        <taxon>Spermatophyta</taxon>
        <taxon>Magnoliopsida</taxon>
        <taxon>eudicotyledons</taxon>
        <taxon>Gunneridae</taxon>
        <taxon>Pentapetalae</taxon>
        <taxon>rosids</taxon>
        <taxon>fabids</taxon>
        <taxon>Malpighiales</taxon>
        <taxon>Salicaceae</taxon>
        <taxon>Saliceae</taxon>
        <taxon>Populus</taxon>
    </lineage>
</organism>
<evidence type="ECO:0000313" key="1">
    <source>
        <dbReference type="EMBL" id="RQO99297.1"/>
    </source>
</evidence>